<feature type="domain" description="ABC transmembrane type-1" evidence="14">
    <location>
        <begin position="746"/>
        <end position="1041"/>
    </location>
</feature>
<keyword evidence="5" id="KW-0677">Repeat</keyword>
<dbReference type="EMBL" id="KB201253">
    <property type="protein sequence ID" value="ESO98481.1"/>
    <property type="molecule type" value="Genomic_DNA"/>
</dbReference>
<dbReference type="RefSeq" id="XP_009050827.1">
    <property type="nucleotide sequence ID" value="XM_009052579.1"/>
</dbReference>
<feature type="domain" description="ABC transporter" evidence="13">
    <location>
        <begin position="1079"/>
        <end position="1313"/>
    </location>
</feature>
<feature type="transmembrane region" description="Helical" evidence="12">
    <location>
        <begin position="222"/>
        <end position="240"/>
    </location>
</feature>
<dbReference type="FunFam" id="1.20.1560.10:FF:000012">
    <property type="entry name" value="ATP binding cassette subfamily C member 5"/>
    <property type="match status" value="1"/>
</dbReference>
<dbReference type="GO" id="GO:0016887">
    <property type="term" value="F:ATP hydrolysis activity"/>
    <property type="evidence" value="ECO:0007669"/>
    <property type="project" value="InterPro"/>
</dbReference>
<feature type="transmembrane region" description="Helical" evidence="12">
    <location>
        <begin position="83"/>
        <end position="103"/>
    </location>
</feature>
<keyword evidence="6" id="KW-0547">Nucleotide-binding</keyword>
<evidence type="ECO:0000259" key="13">
    <source>
        <dbReference type="PROSITE" id="PS50893"/>
    </source>
</evidence>
<feature type="transmembrane region" description="Helical" evidence="12">
    <location>
        <begin position="1013"/>
        <end position="1033"/>
    </location>
</feature>
<dbReference type="Proteomes" id="UP000030746">
    <property type="component" value="Unassembled WGS sequence"/>
</dbReference>
<feature type="transmembrane region" description="Helical" evidence="12">
    <location>
        <begin position="984"/>
        <end position="1007"/>
    </location>
</feature>
<evidence type="ECO:0000256" key="5">
    <source>
        <dbReference type="ARBA" id="ARBA00022737"/>
    </source>
</evidence>
<feature type="transmembrane region" description="Helical" evidence="12">
    <location>
        <begin position="878"/>
        <end position="895"/>
    </location>
</feature>
<dbReference type="FunFam" id="1.20.1560.10:FF:000015">
    <property type="entry name" value="multidrug resistance-associated protein 5 isoform X1"/>
    <property type="match status" value="1"/>
</dbReference>
<keyword evidence="7" id="KW-0067">ATP-binding</keyword>
<dbReference type="Gene3D" id="1.20.1560.10">
    <property type="entry name" value="ABC transporter type 1, transmembrane domain"/>
    <property type="match status" value="2"/>
</dbReference>
<feature type="domain" description="ABC transmembrane type-1" evidence="14">
    <location>
        <begin position="84"/>
        <end position="363"/>
    </location>
</feature>
<evidence type="ECO:0000256" key="6">
    <source>
        <dbReference type="ARBA" id="ARBA00022741"/>
    </source>
</evidence>
<dbReference type="CDD" id="cd03244">
    <property type="entry name" value="ABCC_MRP_domain2"/>
    <property type="match status" value="1"/>
</dbReference>
<dbReference type="InterPro" id="IPR003439">
    <property type="entry name" value="ABC_transporter-like_ATP-bd"/>
</dbReference>
<dbReference type="InterPro" id="IPR003593">
    <property type="entry name" value="AAA+_ATPase"/>
</dbReference>
<keyword evidence="3" id="KW-0813">Transport</keyword>
<comment type="similarity">
    <text evidence="2">Belongs to the ABC transporter superfamily. ABCC family. Conjugate transporter (TC 3.A.1.208) subfamily.</text>
</comment>
<dbReference type="HOGENOM" id="CLU_000604_27_1_1"/>
<feature type="transmembrane region" description="Helical" evidence="12">
    <location>
        <begin position="6"/>
        <end position="28"/>
    </location>
</feature>
<dbReference type="PROSITE" id="PS50929">
    <property type="entry name" value="ABC_TM1F"/>
    <property type="match status" value="2"/>
</dbReference>
<dbReference type="Pfam" id="PF00005">
    <property type="entry name" value="ABC_tran"/>
    <property type="match status" value="2"/>
</dbReference>
<dbReference type="SUPFAM" id="SSF52540">
    <property type="entry name" value="P-loop containing nucleoside triphosphate hydrolases"/>
    <property type="match status" value="2"/>
</dbReference>
<reference evidence="15 16" key="1">
    <citation type="journal article" date="2013" name="Nature">
        <title>Insights into bilaterian evolution from three spiralian genomes.</title>
        <authorList>
            <person name="Simakov O."/>
            <person name="Marletaz F."/>
            <person name="Cho S.J."/>
            <person name="Edsinger-Gonzales E."/>
            <person name="Havlak P."/>
            <person name="Hellsten U."/>
            <person name="Kuo D.H."/>
            <person name="Larsson T."/>
            <person name="Lv J."/>
            <person name="Arendt D."/>
            <person name="Savage R."/>
            <person name="Osoegawa K."/>
            <person name="de Jong P."/>
            <person name="Grimwood J."/>
            <person name="Chapman J.A."/>
            <person name="Shapiro H."/>
            <person name="Aerts A."/>
            <person name="Otillar R.P."/>
            <person name="Terry A.Y."/>
            <person name="Boore J.L."/>
            <person name="Grigoriev I.V."/>
            <person name="Lindberg D.R."/>
            <person name="Seaver E.C."/>
            <person name="Weisblat D.A."/>
            <person name="Putnam N.H."/>
            <person name="Rokhsar D.S."/>
        </authorList>
    </citation>
    <scope>NUCLEOTIDE SEQUENCE [LARGE SCALE GENOMIC DNA]</scope>
</reference>
<dbReference type="InterPro" id="IPR011527">
    <property type="entry name" value="ABC1_TM_dom"/>
</dbReference>
<comment type="subcellular location">
    <subcellularLocation>
        <location evidence="1">Endomembrane system</location>
        <topology evidence="1">Multi-pass membrane protein</topology>
    </subcellularLocation>
</comment>
<evidence type="ECO:0000256" key="12">
    <source>
        <dbReference type="SAM" id="Phobius"/>
    </source>
</evidence>
<dbReference type="GO" id="GO:0005524">
    <property type="term" value="F:ATP binding"/>
    <property type="evidence" value="ECO:0007669"/>
    <property type="project" value="UniProtKB-KW"/>
</dbReference>
<proteinExistence type="inferred from homology"/>
<dbReference type="Pfam" id="PF00664">
    <property type="entry name" value="ABC_membrane"/>
    <property type="match status" value="2"/>
</dbReference>
<dbReference type="SMART" id="SM00382">
    <property type="entry name" value="AAA"/>
    <property type="match status" value="2"/>
</dbReference>
<dbReference type="PANTHER" id="PTHR24223">
    <property type="entry name" value="ATP-BINDING CASSETTE SUB-FAMILY C"/>
    <property type="match status" value="1"/>
</dbReference>
<keyword evidence="9 12" id="KW-0472">Membrane</keyword>
<keyword evidence="4 12" id="KW-0812">Transmembrane</keyword>
<evidence type="ECO:0000256" key="7">
    <source>
        <dbReference type="ARBA" id="ARBA00022840"/>
    </source>
</evidence>
<dbReference type="PROSITE" id="PS50893">
    <property type="entry name" value="ABC_TRANSPORTER_2"/>
    <property type="match status" value="2"/>
</dbReference>
<protein>
    <submittedName>
        <fullName evidence="15">Uncharacterized protein</fullName>
    </submittedName>
</protein>
<keyword evidence="8 12" id="KW-1133">Transmembrane helix</keyword>
<dbReference type="SUPFAM" id="SSF90123">
    <property type="entry name" value="ABC transporter transmembrane region"/>
    <property type="match status" value="2"/>
</dbReference>
<dbReference type="STRING" id="225164.V4AXY7"/>
<feature type="transmembrane region" description="Helical" evidence="12">
    <location>
        <begin position="799"/>
        <end position="821"/>
    </location>
</feature>
<feature type="transmembrane region" description="Helical" evidence="12">
    <location>
        <begin position="739"/>
        <end position="761"/>
    </location>
</feature>
<evidence type="ECO:0000256" key="8">
    <source>
        <dbReference type="ARBA" id="ARBA00022989"/>
    </source>
</evidence>
<keyword evidence="10" id="KW-0325">Glycoprotein</keyword>
<evidence type="ECO:0000256" key="1">
    <source>
        <dbReference type="ARBA" id="ARBA00004127"/>
    </source>
</evidence>
<evidence type="ECO:0000313" key="15">
    <source>
        <dbReference type="EMBL" id="ESO98481.1"/>
    </source>
</evidence>
<evidence type="ECO:0000256" key="3">
    <source>
        <dbReference type="ARBA" id="ARBA00022448"/>
    </source>
</evidence>
<dbReference type="Gene3D" id="3.40.50.300">
    <property type="entry name" value="P-loop containing nucleotide triphosphate hydrolases"/>
    <property type="match status" value="2"/>
</dbReference>
<name>V4AXY7_LOTGI</name>
<dbReference type="FunFam" id="3.40.50.300:FF:000074">
    <property type="entry name" value="Multidrug resistance-associated protein 5 isoform 1"/>
    <property type="match status" value="1"/>
</dbReference>
<evidence type="ECO:0000256" key="10">
    <source>
        <dbReference type="ARBA" id="ARBA00023180"/>
    </source>
</evidence>
<dbReference type="CDD" id="cd18599">
    <property type="entry name" value="ABC_6TM_MRP5_8_9_D2"/>
    <property type="match status" value="1"/>
</dbReference>
<dbReference type="GeneID" id="20234628"/>
<dbReference type="InterPro" id="IPR036640">
    <property type="entry name" value="ABC1_TM_sf"/>
</dbReference>
<feature type="non-terminal residue" evidence="15">
    <location>
        <position position="1"/>
    </location>
</feature>
<dbReference type="GO" id="GO:0012505">
    <property type="term" value="C:endomembrane system"/>
    <property type="evidence" value="ECO:0007669"/>
    <property type="project" value="UniProtKB-SubCell"/>
</dbReference>
<dbReference type="InterPro" id="IPR027417">
    <property type="entry name" value="P-loop_NTPase"/>
</dbReference>
<dbReference type="InterPro" id="IPR017871">
    <property type="entry name" value="ABC_transporter-like_CS"/>
</dbReference>
<keyword evidence="16" id="KW-1185">Reference proteome</keyword>
<dbReference type="OMA" id="QVTDAWT"/>
<feature type="domain" description="ABC transporter" evidence="13">
    <location>
        <begin position="449"/>
        <end position="668"/>
    </location>
</feature>
<dbReference type="CTD" id="20234628"/>
<organism evidence="15 16">
    <name type="scientific">Lottia gigantea</name>
    <name type="common">Giant owl limpet</name>
    <dbReference type="NCBI Taxonomy" id="225164"/>
    <lineage>
        <taxon>Eukaryota</taxon>
        <taxon>Metazoa</taxon>
        <taxon>Spiralia</taxon>
        <taxon>Lophotrochozoa</taxon>
        <taxon>Mollusca</taxon>
        <taxon>Gastropoda</taxon>
        <taxon>Patellogastropoda</taxon>
        <taxon>Lottioidea</taxon>
        <taxon>Lottiidae</taxon>
        <taxon>Lottia</taxon>
    </lineage>
</organism>
<evidence type="ECO:0000313" key="16">
    <source>
        <dbReference type="Proteomes" id="UP000030746"/>
    </source>
</evidence>
<dbReference type="GO" id="GO:0016020">
    <property type="term" value="C:membrane"/>
    <property type="evidence" value="ECO:0007669"/>
    <property type="project" value="InterPro"/>
</dbReference>
<dbReference type="InterPro" id="IPR050173">
    <property type="entry name" value="ABC_transporter_C-like"/>
</dbReference>
<evidence type="ECO:0000256" key="9">
    <source>
        <dbReference type="ARBA" id="ARBA00023136"/>
    </source>
</evidence>
<dbReference type="OrthoDB" id="6500128at2759"/>
<evidence type="ECO:0000256" key="4">
    <source>
        <dbReference type="ARBA" id="ARBA00022692"/>
    </source>
</evidence>
<feature type="transmembrane region" description="Helical" evidence="12">
    <location>
        <begin position="123"/>
        <end position="146"/>
    </location>
</feature>
<feature type="transmembrane region" description="Helical" evidence="12">
    <location>
        <begin position="196"/>
        <end position="216"/>
    </location>
</feature>
<feature type="transmembrane region" description="Helical" evidence="12">
    <location>
        <begin position="901"/>
        <end position="919"/>
    </location>
</feature>
<sequence length="1330" mass="149901">KDEFPLAYSGCFSCMFYSWMSGLMYHIWKKGVVVLDGLHLSPIDATEYNELRFERLWNEEVKERGKEEASLWRVVWRAIRTRLLITFLFIIIMVAFSLLTPALVIRNFLDYLTVGDVKFSTGYIYIVGLILFEAGRSVSGALTWIITYMSGIRVRNGFMGLLFKKILHLKGLKDKTVGELVNIVGNDGQRVYEANAVGPFILVAPITLIAGSIYGVFLLGPWALIGCVIFFAFYPITGLISRLTTYFRRKGIVITDKRVRMMSELLTYVKLIKMYAWEKPFANRIAEIRSDERDILEKSAYVQGISTGLAYLVPMFASVVTFVTMVASDVDLTVTEAFTYISLLNSMRFSLGVMPYSVKSLSELAVSLKRFKSLLIMEDMEELKWEVTHEDSAVEFHNANLAWPKVQDETAALLQEYGKHVIYVTIFIILAMEDNGSCIKINFADEESSEVQGLTSSNPEKDTVTLKDISYTLKKGKMVGICGSVGCGKSSFISAILNRVSCGKSSFISAILNRVNFDTFILGDLTEVSWHKNQKLTNRHNSSVGTNSVNSILKVIISDFKLIGERGMNLSGGQKQRLSLARAVYSDNDIVLLDDPLSAVDIHVGQHIFTKCIKTLLSNKTVVFVTHQLQYLPDCDEVIYLRDGMIAEQGTHSQLMLDMNEYYSLVNLFNTEQTEEPDLENIDLDLDFESNGDAVRRKKSCSIQRSESCNSIDGKLVMTEEADVGTVNPRVYHQYFKAIGGYCLCLFVFVTFFSSVLAQTLTNWYLSYWLNQGSGNVSIVVDNQTVISESIADNPNKDIYMSVYSSFIVIMALLLIFRTFLFMKVTLKASSQLHDEVFLKILSCPISFFDTTPVGRIVNRFSADMDEIDIRLPMSAEVFMNNVLTILFSLGMIAYVTPWFLIALIPLCVFFVFLYLLFVKCVRELKREDSISRSPLLSHLTAAIQGITTIKAYNKSNEFKEKFRMLLDKNSVPYLIFYLSNRWLALRLDLITLSINALTGFLIILTFDQMTPALAGLALSFAVQMTGLFQFTIRLAVDTESRFTSVQRVLDYSQNQPQEITTVLADKQPSSDWPRLGEISFKRLRMRYRPGLPLALKGITFDVHCKEKIGIVGRSGSGKSSLGVALFRLVDAASGSIFIDNYDISKVNLETLRSRLSIIPQDPVLFVGTIRYNLDPFGNHSDQELWEVLEKCHVKESIMNLDSQLDAMVVENGENFSVGERQLMCMARALLRHSKILILDEATAAIDTEKDALIQSTIKDAFADCTMLTIAHRLNTVLSCDRILVIEDGKVVEYDKPSVLMADPKSKFKKMLEATEKQSEATEKQPATET</sequence>
<feature type="region of interest" description="Disordered" evidence="11">
    <location>
        <begin position="1311"/>
        <end position="1330"/>
    </location>
</feature>
<gene>
    <name evidence="15" type="ORF">LOTGIDRAFT_142897</name>
</gene>
<feature type="compositionally biased region" description="Basic and acidic residues" evidence="11">
    <location>
        <begin position="1311"/>
        <end position="1323"/>
    </location>
</feature>
<dbReference type="KEGG" id="lgi:LOTGIDRAFT_142897"/>
<dbReference type="PROSITE" id="PS00211">
    <property type="entry name" value="ABC_TRANSPORTER_1"/>
    <property type="match status" value="2"/>
</dbReference>
<dbReference type="GO" id="GO:0140359">
    <property type="term" value="F:ABC-type transporter activity"/>
    <property type="evidence" value="ECO:0007669"/>
    <property type="project" value="InterPro"/>
</dbReference>
<evidence type="ECO:0000259" key="14">
    <source>
        <dbReference type="PROSITE" id="PS50929"/>
    </source>
</evidence>
<accession>V4AXY7</accession>
<evidence type="ECO:0000256" key="2">
    <source>
        <dbReference type="ARBA" id="ARBA00009726"/>
    </source>
</evidence>
<evidence type="ECO:0000256" key="11">
    <source>
        <dbReference type="SAM" id="MobiDB-lite"/>
    </source>
</evidence>
<dbReference type="PANTHER" id="PTHR24223:SF447">
    <property type="entry name" value="MULTIDRUG RESISTANCE-ASSOCIATED PROTEIN 5"/>
    <property type="match status" value="1"/>
</dbReference>
<dbReference type="CDD" id="cd18592">
    <property type="entry name" value="ABC_6TM_MRP5_8_9_D1"/>
    <property type="match status" value="1"/>
</dbReference>